<accession>A0A427YE70</accession>
<proteinExistence type="predicted"/>
<feature type="region of interest" description="Disordered" evidence="1">
    <location>
        <begin position="2604"/>
        <end position="2659"/>
    </location>
</feature>
<dbReference type="SMART" id="SM01216">
    <property type="entry name" value="Fmp27_WPPW"/>
    <property type="match status" value="1"/>
</dbReference>
<sequence length="2937" mass="324753">MSVIPTILITFLTFVLLLRLVIFPVLFRALTNFRVSSFSPLSAYGLEWRSTSQANAASPTLRVQRARVRKGNSQKHNEEPPKPKPGRLAFCKTKLVSSLLHLFIHHYPGLARIVSVHVSDIRLVFEELSGLELAVGDFRLGVKVDFEGFVVPDAPAAPAFSPSAEKRGNPLDDADLSFSPPPSPVIYTSFTHPFGGTFSPSPTTEKSNREWPEPMSRLSHARRRASHHYSKVSSTASQIWSRAIARAHGSVSFSASVDDVSIVVPRESEPKPARQRMSDLPNGKSQAKPPSLGRLRSESLPARPKSFASAQSLNSIFRGLSGRSEPAPELGFDRLVWVEGMSRAVFGLGFGPKKGLLGEDTLKTTVELGKLQTSLGGVERMQELVKARTPTERAPTEQPQKKQWSPRAMPRIILRAFESVSVSLAHISISHRLPHPSHSASSSSTDLTAVTSPEEDCFTVSLELADLSCGLSAADSSNNEMARNAFGSNLSPECRVRGVAFALQWSSIALQCIAPGESSEEKSQLLAIRQADFNGLSTWRPAGWSREELLFAHDPNLAVVIGRGSIASVDVAGDVQLLQELSEAWKCSRPAAARPHADAKPPSSLSSPSSPSPPSPLSGLPPRVSMVLDVGHAMVLLADRVSEHQTTLTLASDGLHLGCFTSFSEVIARRRDRSANKAAFREEEKVFALRQHADDFDATQSESTLKPELRRCTIYPQAILQDDLSISMRADATLSLEPMFLHMSLSDSKGQQNTYHLASIGRAHGTVTGDVLGRQDVHADGNEVTTLDPSTLSCSVDLGLDQGVKLNLWNMPVIHALVAMGQAHQHGHIATPPPAHAASLLRRLPSGISARMSLGLISVFVGHEDPNPHCKLHLTRGIWLQSSATLEYAYFNNRSQAMTCRHALSAPQRAKLRLPEDITTQALAFFHHLLPDQGNAALVSVTLQDTFLKPIFNGTRFVAAGGTSMSHETLATPKERQGDQYVGWEFRRPHPKMFLKLGEFANNVPPLEISDTDQARRPLIRVPHAALNWLIQQAKPDAVLEHKLTSRVEHVTLVCDLSHVYSALLAMQTVKMVAAAWRKPKPAPKSDTPPNLSIEVVVPHATAHFAFPLKEQAFFYLGGITASRLPGTRGVIGADQFLAYVPSAREIGSWEELGRIKHLEVKVSPPHTKLAFDIDAEALRLRIPVAYTFSKLVLNVNVTVKAIKLLLDDLGGKGFSFVRKPGAEAPKHVPSLNFSIKHMSLEAKDNPIETDLNLIWRAGLVEQEARNELEDKFEQKMALLAEAEGHSSDESVDGTRREPRLTHKSAVSADEARYRLDWWKSRSWVKRIRAAKTEQRRREEASLRVLKNTGADIKLPISIVQSTLTAPLFRAAFDGVKLSVSDAGMSRDELLQYMGDVSAPFDDGTEFSLMVPLKLSWSMDQAVLRLRDYPLPLLRVPPVQPGETRPAWHVETPIIIAEELQGDDSMILIPTEVIPAGCGAADAAPFTVQIAKTIMPVKTYARPMVRISSDRITEFTWGNSYQPAIQDFMKVIESLSHPPRDPSARVGFWDKFRLILHWRVTVDFVGPCHLHLKGSRDPYAVNGLGAGFALAWRNGTRLTIAQPNKQYETIQIASDELLIAIPDLTSLHDGAAIGSEGPETAPVDPSEREQVEQGLISRSARVGRGPASTTAAKRTTSSTASVGSSTSSRTSRSSSELPRPSSEQSRSSDMVPIRLHPLFGVTCRPHERARKVGRAEHRRRGQAQQPALLAKGLCPFLCLVESLRFVLVPAHPPGQALPRLTAAVQKVWQESRNHQIAPELWAAGKSQSLGVKFRFKRFRADAHQRAQEKVVRHEKLGRTTVVIHKPFYAADLLLNDITLKGMRADFSETTLMTMEEAEESLPRASELARGDRAWFNYFDFVDADRKPFDQDPRIELVDIGDCPAVFFSKRVKARQSTPNDDDGSSLGSGSDSRLDVESSKFGHEKSHICYLGAAEGVGPTQIRITKQRIEELEARLNSIPEHCSGPEKVDKNVTTNRLRTLHKHLAELSSKEKRHIDDHTLESADGSKKKGEDDHGADEVFFENTFHVHCPRVFFTNTSRNILYKYFYSSQDRKREEYTTSHASLRGIRDGMQRRLKMIVDRLPDDGNEAPGSAPADTAFDMLRDLERSLRDKKVTNRFRLPADPDTGRDDLSRPSAGLPADTSVKPKNRLLILKPQIALRSQIDDSSIVLLAVEEVSFKGFAILDEAGLDAVSADVLTRDYVFLKGMQAFYPTEETMCRERGPQGVPRGLDFVPLEIFLDVRSEATDYDRIVLKTDAALSFDRFNHLRLPRGLQWPEVDEDNGTDTSHLRIHQDLTTIVVPRVTVSATSKHYTALYNVVTDLLLYQDPSHRHRSERVDSFIFAFDRKDRDPVRLLMDLFNLQQSIRSLAALQRGYEANVDLLTDEGKSELFKIRTDLLEATEQLFTVFEAISINTKRDEARAALITTSRMDVRAGGIAWHMLQDDFKPLIKLDIDGMLYSHLTNKDGSTDSAMVINDLCALNSNADALYPEVMVRYDSSGSARKKSADSFASASWSMLAPVGGIAIVRHFAFYLHPVRFKLEERVGHAIVDYIFNDRVRRRKERKDVENGTATPRSETNGNGLAHLSTDFGRGKNASSAEMPPLARTRSTSSVATQSGEGISNAKKFAMVPMQDAAEMRLRAKSNKTFIRVVFGCTSFVLSYKTDDSKKHSTFSLPDCVDFKLKTPEMVYQNKVWGYEDVFEHVKRDIRSYAWSQTGDLLSQIIKKTSVFRSKKGLRQLATSSTEVIRTNTRNLAGSPSRLRYHVEPPTPGDDEQVVELGLARAISRVSTRGAGALASTNGDSSSPVSLIRSKGRESSPSLSLSPSPEQAKREKDKDKVDARGQDEENSGSDDEKGVGKAVKGFLGKLRTRHTSGAKDSGDEASMVSEKAKKQNSL</sequence>
<dbReference type="Pfam" id="PF10344">
    <property type="entry name" value="Hobbit"/>
    <property type="match status" value="2"/>
</dbReference>
<evidence type="ECO:0000259" key="3">
    <source>
        <dbReference type="SMART" id="SM01215"/>
    </source>
</evidence>
<feature type="compositionally biased region" description="Basic and acidic residues" evidence="1">
    <location>
        <begin position="1283"/>
        <end position="1301"/>
    </location>
</feature>
<feature type="compositionally biased region" description="Polar residues" evidence="1">
    <location>
        <begin position="2611"/>
        <end position="2622"/>
    </location>
</feature>
<dbReference type="Proteomes" id="UP000279259">
    <property type="component" value="Unassembled WGS sequence"/>
</dbReference>
<evidence type="ECO:0000313" key="6">
    <source>
        <dbReference type="Proteomes" id="UP000279259"/>
    </source>
</evidence>
<feature type="domain" description="FMP27 SW motif-containing RBG unit" evidence="3">
    <location>
        <begin position="1311"/>
        <end position="1410"/>
    </location>
</feature>
<evidence type="ECO:0008006" key="7">
    <source>
        <dbReference type="Google" id="ProtNLM"/>
    </source>
</evidence>
<feature type="domain" description="FMP27/BLTP2/Hobbit GFWDK motif-containing RBG unit" evidence="2">
    <location>
        <begin position="1428"/>
        <end position="1581"/>
    </location>
</feature>
<feature type="compositionally biased region" description="Basic and acidic residues" evidence="1">
    <location>
        <begin position="386"/>
        <end position="395"/>
    </location>
</feature>
<feature type="region of interest" description="Disordered" evidence="1">
    <location>
        <begin position="2157"/>
        <end position="2182"/>
    </location>
</feature>
<feature type="region of interest" description="Disordered" evidence="1">
    <location>
        <begin position="1933"/>
        <end position="1957"/>
    </location>
</feature>
<dbReference type="SMART" id="SM01214">
    <property type="entry name" value="Fmp27_GFWDK"/>
    <property type="match status" value="1"/>
</dbReference>
<feature type="compositionally biased region" description="Basic residues" evidence="1">
    <location>
        <begin position="219"/>
        <end position="230"/>
    </location>
</feature>
<feature type="compositionally biased region" description="Basic and acidic residues" evidence="1">
    <location>
        <begin position="2870"/>
        <end position="2886"/>
    </location>
</feature>
<dbReference type="STRING" id="1890683.A0A427YE70"/>
<feature type="region of interest" description="Disordered" evidence="1">
    <location>
        <begin position="264"/>
        <end position="306"/>
    </location>
</feature>
<dbReference type="SMART" id="SM01215">
    <property type="entry name" value="Fmp27_SW"/>
    <property type="match status" value="1"/>
</dbReference>
<dbReference type="OrthoDB" id="1562405at2759"/>
<dbReference type="EMBL" id="RSCD01000014">
    <property type="protein sequence ID" value="RSH89254.1"/>
    <property type="molecule type" value="Genomic_DNA"/>
</dbReference>
<evidence type="ECO:0000259" key="2">
    <source>
        <dbReference type="SMART" id="SM01214"/>
    </source>
</evidence>
<dbReference type="PANTHER" id="PTHR15678">
    <property type="entry name" value="ANTIGEN MLAA-22-RELATED"/>
    <property type="match status" value="1"/>
</dbReference>
<reference evidence="5 6" key="1">
    <citation type="submission" date="2018-11" db="EMBL/GenBank/DDBJ databases">
        <title>Genome sequence of Saitozyma podzolica DSM 27192.</title>
        <authorList>
            <person name="Aliyu H."/>
            <person name="Gorte O."/>
            <person name="Ochsenreither K."/>
        </authorList>
    </citation>
    <scope>NUCLEOTIDE SEQUENCE [LARGE SCALE GENOMIC DNA]</scope>
    <source>
        <strain evidence="5 6">DSM 27192</strain>
    </source>
</reference>
<feature type="region of interest" description="Disordered" evidence="1">
    <location>
        <begin position="1724"/>
        <end position="1744"/>
    </location>
</feature>
<evidence type="ECO:0000256" key="1">
    <source>
        <dbReference type="SAM" id="MobiDB-lite"/>
    </source>
</evidence>
<evidence type="ECO:0000259" key="4">
    <source>
        <dbReference type="SMART" id="SM01216"/>
    </source>
</evidence>
<feature type="region of interest" description="Disordered" evidence="1">
    <location>
        <begin position="2030"/>
        <end position="2054"/>
    </location>
</feature>
<feature type="region of interest" description="Disordered" evidence="1">
    <location>
        <begin position="592"/>
        <end position="620"/>
    </location>
</feature>
<feature type="region of interest" description="Disordered" evidence="1">
    <location>
        <begin position="2832"/>
        <end position="2937"/>
    </location>
</feature>
<feature type="region of interest" description="Disordered" evidence="1">
    <location>
        <begin position="1283"/>
        <end position="1302"/>
    </location>
</feature>
<dbReference type="InterPro" id="IPR019449">
    <property type="entry name" value="FMP27_WPPW_RBG"/>
</dbReference>
<dbReference type="InterPro" id="IPR019441">
    <property type="entry name" value="FMP27/BLTP2/Hobbit_GFWDK_RBG"/>
</dbReference>
<comment type="caution">
    <text evidence="5">The sequence shown here is derived from an EMBL/GenBank/DDBJ whole genome shotgun (WGS) entry which is preliminary data.</text>
</comment>
<feature type="compositionally biased region" description="Low complexity" evidence="1">
    <location>
        <begin position="2858"/>
        <end position="2868"/>
    </location>
</feature>
<dbReference type="InterPro" id="IPR019415">
    <property type="entry name" value="FMP27_SW_RBG"/>
</dbReference>
<feature type="compositionally biased region" description="Polar residues" evidence="1">
    <location>
        <begin position="2838"/>
        <end position="2848"/>
    </location>
</feature>
<feature type="compositionally biased region" description="Basic residues" evidence="1">
    <location>
        <begin position="1727"/>
        <end position="1741"/>
    </location>
</feature>
<gene>
    <name evidence="5" type="ORF">EHS25_002366</name>
</gene>
<feature type="region of interest" description="Disordered" evidence="1">
    <location>
        <begin position="197"/>
        <end position="230"/>
    </location>
</feature>
<feature type="region of interest" description="Disordered" evidence="1">
    <location>
        <begin position="1630"/>
        <end position="1711"/>
    </location>
</feature>
<dbReference type="PANTHER" id="PTHR15678:SF6">
    <property type="entry name" value="BRIDGE-LIKE LIPID TRANSFER PROTEIN FAMILY MEMBER 2"/>
    <property type="match status" value="1"/>
</dbReference>
<feature type="compositionally biased region" description="Polar residues" evidence="1">
    <location>
        <begin position="2648"/>
        <end position="2659"/>
    </location>
</feature>
<evidence type="ECO:0000313" key="5">
    <source>
        <dbReference type="EMBL" id="RSH89254.1"/>
    </source>
</evidence>
<feature type="region of interest" description="Disordered" evidence="1">
    <location>
        <begin position="386"/>
        <end position="405"/>
    </location>
</feature>
<protein>
    <recommendedName>
        <fullName evidence="7">FMP27 GFWDK domain-containing protein</fullName>
    </recommendedName>
</protein>
<dbReference type="InterPro" id="IPR045167">
    <property type="entry name" value="Hobbit"/>
</dbReference>
<organism evidence="5 6">
    <name type="scientific">Saitozyma podzolica</name>
    <dbReference type="NCBI Taxonomy" id="1890683"/>
    <lineage>
        <taxon>Eukaryota</taxon>
        <taxon>Fungi</taxon>
        <taxon>Dikarya</taxon>
        <taxon>Basidiomycota</taxon>
        <taxon>Agaricomycotina</taxon>
        <taxon>Tremellomycetes</taxon>
        <taxon>Tremellales</taxon>
        <taxon>Trimorphomycetaceae</taxon>
        <taxon>Saitozyma</taxon>
    </lineage>
</organism>
<feature type="compositionally biased region" description="Low complexity" evidence="1">
    <location>
        <begin position="1667"/>
        <end position="1708"/>
    </location>
</feature>
<feature type="compositionally biased region" description="Basic and acidic residues" evidence="1">
    <location>
        <begin position="2157"/>
        <end position="2173"/>
    </location>
</feature>
<name>A0A427YE70_9TREE</name>
<feature type="domain" description="FMP27 WPPW motif-containing RBG unit" evidence="4">
    <location>
        <begin position="1810"/>
        <end position="2279"/>
    </location>
</feature>
<keyword evidence="6" id="KW-1185">Reference proteome</keyword>